<evidence type="ECO:0000313" key="8">
    <source>
        <dbReference type="Proteomes" id="UP000191905"/>
    </source>
</evidence>
<dbReference type="PROSITE" id="PS00445">
    <property type="entry name" value="FGGY_KINASES_2"/>
    <property type="match status" value="1"/>
</dbReference>
<dbReference type="InterPro" id="IPR000577">
    <property type="entry name" value="Carb_kinase_FGGY"/>
</dbReference>
<keyword evidence="3 4" id="KW-0418">Kinase</keyword>
<dbReference type="STRING" id="1873176.BFN67_18465"/>
<feature type="domain" description="Carbohydrate kinase FGGY C-terminal" evidence="6">
    <location>
        <begin position="262"/>
        <end position="443"/>
    </location>
</feature>
<evidence type="ECO:0000256" key="1">
    <source>
        <dbReference type="ARBA" id="ARBA00009156"/>
    </source>
</evidence>
<gene>
    <name evidence="7" type="ORF">BFN67_18465</name>
</gene>
<dbReference type="Pfam" id="PF00370">
    <property type="entry name" value="FGGY_N"/>
    <property type="match status" value="1"/>
</dbReference>
<sequence length="498" mass="54373">MSDALYLAIDVGTGSVRAALVDRTGRPIAIRAFEHEQIVPEYGWSEQRPADWWAGVTRAIRTVLDDAPDAARRIAAVCGCGQMHGTVLLDANGQLTRDTVPLWNDKRTMGHVAAFERRFGLDEFIAESGNPPAPPWPGFKLQWIRDNDPEAYRRAAAVLMPKDYVNYRLTGEITMDRTEAACSFMMNPRTGDWSQSMCDRLGLDRDKLTTIRDPAEVLGVVSAEAARETGLRAGTPVLVGGGDYPVALLGSGVCRPGLGSDVTGTSCIITVVADKPLLAPEISNVGTPEGNWGAFILLETGGDAMRWARRAFHENGWSYEAIAAKAAEAQAGAQRLFFMPYLVGERFGEHRNARAQFFGITAEHGLAHLHRAVLEGVAFGATRHLHLMEDISGRKVERVVASSGGAKSELWLKIKASAYNIPILLPAEPECGVIGAAALAATAEGRFSSVEDAATAFVRHEREILPDPAWAETYARMQPFFEKLYRHSQALYDDLDRL</sequence>
<reference evidence="7 8" key="1">
    <citation type="journal article" date="2016" name="Int. J. Syst. Evol. Microbiol.">
        <title>Pseudaminobacter manganicus sp. nov., isolated from sludge of a manganese mine.</title>
        <authorList>
            <person name="Li J."/>
            <person name="Huang J."/>
            <person name="Liao S."/>
            <person name="Wang G."/>
        </authorList>
    </citation>
    <scope>NUCLEOTIDE SEQUENCE [LARGE SCALE GENOMIC DNA]</scope>
    <source>
        <strain evidence="7 8">JH-7</strain>
    </source>
</reference>
<feature type="domain" description="Carbohydrate kinase FGGY N-terminal" evidence="5">
    <location>
        <begin position="5"/>
        <end position="250"/>
    </location>
</feature>
<evidence type="ECO:0000259" key="5">
    <source>
        <dbReference type="Pfam" id="PF00370"/>
    </source>
</evidence>
<keyword evidence="2 4" id="KW-0808">Transferase</keyword>
<dbReference type="SUPFAM" id="SSF53067">
    <property type="entry name" value="Actin-like ATPase domain"/>
    <property type="match status" value="2"/>
</dbReference>
<dbReference type="PANTHER" id="PTHR43095">
    <property type="entry name" value="SUGAR KINASE"/>
    <property type="match status" value="1"/>
</dbReference>
<proteinExistence type="inferred from homology"/>
<dbReference type="OrthoDB" id="9805576at2"/>
<dbReference type="CDD" id="cd07808">
    <property type="entry name" value="ASKHA_NBD_FGGY_EcXK-like"/>
    <property type="match status" value="1"/>
</dbReference>
<comment type="similarity">
    <text evidence="1 4">Belongs to the FGGY kinase family.</text>
</comment>
<dbReference type="InterPro" id="IPR043129">
    <property type="entry name" value="ATPase_NBD"/>
</dbReference>
<evidence type="ECO:0000259" key="6">
    <source>
        <dbReference type="Pfam" id="PF02782"/>
    </source>
</evidence>
<accession>A0A1V8RQF8</accession>
<dbReference type="Proteomes" id="UP000191905">
    <property type="component" value="Unassembled WGS sequence"/>
</dbReference>
<organism evidence="7 8">
    <name type="scientific">Manganibacter manganicus</name>
    <dbReference type="NCBI Taxonomy" id="1873176"/>
    <lineage>
        <taxon>Bacteria</taxon>
        <taxon>Pseudomonadati</taxon>
        <taxon>Pseudomonadota</taxon>
        <taxon>Alphaproteobacteria</taxon>
        <taxon>Hyphomicrobiales</taxon>
        <taxon>Phyllobacteriaceae</taxon>
        <taxon>Manganibacter</taxon>
    </lineage>
</organism>
<dbReference type="Gene3D" id="3.30.420.40">
    <property type="match status" value="2"/>
</dbReference>
<comment type="caution">
    <text evidence="7">The sequence shown here is derived from an EMBL/GenBank/DDBJ whole genome shotgun (WGS) entry which is preliminary data.</text>
</comment>
<dbReference type="GO" id="GO:0016773">
    <property type="term" value="F:phosphotransferase activity, alcohol group as acceptor"/>
    <property type="evidence" value="ECO:0007669"/>
    <property type="project" value="InterPro"/>
</dbReference>
<dbReference type="InterPro" id="IPR018484">
    <property type="entry name" value="FGGY_N"/>
</dbReference>
<dbReference type="InterPro" id="IPR018483">
    <property type="entry name" value="Carb_kinase_FGGY_CS"/>
</dbReference>
<dbReference type="InterPro" id="IPR050406">
    <property type="entry name" value="FGGY_Carb_Kinase"/>
</dbReference>
<evidence type="ECO:0000256" key="4">
    <source>
        <dbReference type="RuleBase" id="RU003733"/>
    </source>
</evidence>
<dbReference type="RefSeq" id="WP_080919847.1">
    <property type="nucleotide sequence ID" value="NZ_MDET01000016.1"/>
</dbReference>
<evidence type="ECO:0000256" key="2">
    <source>
        <dbReference type="ARBA" id="ARBA00022679"/>
    </source>
</evidence>
<evidence type="ECO:0000313" key="7">
    <source>
        <dbReference type="EMBL" id="OQM75441.1"/>
    </source>
</evidence>
<name>A0A1V8RQF8_9HYPH</name>
<dbReference type="PIRSF" id="PIRSF000538">
    <property type="entry name" value="GlpK"/>
    <property type="match status" value="1"/>
</dbReference>
<dbReference type="GO" id="GO:0005975">
    <property type="term" value="P:carbohydrate metabolic process"/>
    <property type="evidence" value="ECO:0007669"/>
    <property type="project" value="InterPro"/>
</dbReference>
<dbReference type="EMBL" id="MDET01000016">
    <property type="protein sequence ID" value="OQM75441.1"/>
    <property type="molecule type" value="Genomic_DNA"/>
</dbReference>
<keyword evidence="8" id="KW-1185">Reference proteome</keyword>
<evidence type="ECO:0000256" key="3">
    <source>
        <dbReference type="ARBA" id="ARBA00022777"/>
    </source>
</evidence>
<dbReference type="GO" id="GO:0016301">
    <property type="term" value="F:kinase activity"/>
    <property type="evidence" value="ECO:0007669"/>
    <property type="project" value="UniProtKB-KW"/>
</dbReference>
<dbReference type="AlphaFoldDB" id="A0A1V8RQF8"/>
<dbReference type="PANTHER" id="PTHR43095:SF5">
    <property type="entry name" value="XYLULOSE KINASE"/>
    <property type="match status" value="1"/>
</dbReference>
<dbReference type="InterPro" id="IPR018485">
    <property type="entry name" value="FGGY_C"/>
</dbReference>
<dbReference type="Pfam" id="PF02782">
    <property type="entry name" value="FGGY_C"/>
    <property type="match status" value="1"/>
</dbReference>
<protein>
    <submittedName>
        <fullName evidence="7">Pentose kinase</fullName>
    </submittedName>
</protein>